<dbReference type="Pfam" id="PF13671">
    <property type="entry name" value="AAA_33"/>
    <property type="match status" value="1"/>
</dbReference>
<dbReference type="AlphaFoldDB" id="H8GQ83"/>
<dbReference type="SUPFAM" id="SSF52540">
    <property type="entry name" value="P-loop containing nucleoside triphosphate hydrolases"/>
    <property type="match status" value="1"/>
</dbReference>
<evidence type="ECO:0000313" key="2">
    <source>
        <dbReference type="Proteomes" id="UP000005090"/>
    </source>
</evidence>
<dbReference type="STRING" id="686340.Metal_0706"/>
<dbReference type="EMBL" id="CM001475">
    <property type="protein sequence ID" value="EIC28542.1"/>
    <property type="molecule type" value="Genomic_DNA"/>
</dbReference>
<sequence>MQGIILIGLQASGKTTFYFQQFAKTHIRLSMDMLKTRHRENLLLHACLEAKQPVVIDNTNPTRQERGKYIKGFKTHRFEVIGYYFAANLEACLKRNALRTGKGNIPEAGLKGTYNKLELPEYAEGFDQLYYVSIHHNHFKVEGWKHEIQ</sequence>
<proteinExistence type="predicted"/>
<dbReference type="InterPro" id="IPR017101">
    <property type="entry name" value="P-loop_ATP/GTP-bd_All4644_prd"/>
</dbReference>
<dbReference type="RefSeq" id="WP_005369662.1">
    <property type="nucleotide sequence ID" value="NZ_CM001475.1"/>
</dbReference>
<dbReference type="HOGENOM" id="CLU_119557_0_0_6"/>
<dbReference type="GO" id="GO:0003690">
    <property type="term" value="F:double-stranded DNA binding"/>
    <property type="evidence" value="ECO:0007669"/>
    <property type="project" value="TreeGrafter"/>
</dbReference>
<dbReference type="Gene3D" id="3.40.50.300">
    <property type="entry name" value="P-loop containing nucleotide triphosphate hydrolases"/>
    <property type="match status" value="1"/>
</dbReference>
<keyword evidence="2" id="KW-1185">Reference proteome</keyword>
<name>H8GQ83_METAL</name>
<evidence type="ECO:0000313" key="1">
    <source>
        <dbReference type="EMBL" id="EIC28542.1"/>
    </source>
</evidence>
<dbReference type="InterPro" id="IPR027417">
    <property type="entry name" value="P-loop_NTPase"/>
</dbReference>
<dbReference type="GO" id="GO:0046403">
    <property type="term" value="F:polynucleotide 3'-phosphatase activity"/>
    <property type="evidence" value="ECO:0007669"/>
    <property type="project" value="TreeGrafter"/>
</dbReference>
<keyword evidence="1" id="KW-0418">Kinase</keyword>
<dbReference type="PANTHER" id="PTHR12083">
    <property type="entry name" value="BIFUNCTIONAL POLYNUCLEOTIDE PHOSPHATASE/KINASE"/>
    <property type="match status" value="1"/>
</dbReference>
<protein>
    <submittedName>
        <fullName evidence="1">Putative kinase</fullName>
    </submittedName>
</protein>
<dbReference type="PANTHER" id="PTHR12083:SF9">
    <property type="entry name" value="BIFUNCTIONAL POLYNUCLEOTIDE PHOSPHATASE_KINASE"/>
    <property type="match status" value="1"/>
</dbReference>
<keyword evidence="1" id="KW-0808">Transferase</keyword>
<dbReference type="PIRSF" id="PIRSF037081">
    <property type="entry name" value="P-loop_All4644_prd"/>
    <property type="match status" value="1"/>
</dbReference>
<reference evidence="1 2" key="1">
    <citation type="journal article" date="2013" name="Genome Announc.">
        <title>Genome Sequence of the Obligate Gammaproteobacterial Methanotroph Methylomicrobium album Strain BG8.</title>
        <authorList>
            <person name="Kits K.D."/>
            <person name="Kalyuzhnaya M.G."/>
            <person name="Klotz M.G."/>
            <person name="Jetten M.S."/>
            <person name="Op den Camp H.J."/>
            <person name="Vuilleumier S."/>
            <person name="Bringel F."/>
            <person name="Dispirito A.A."/>
            <person name="Murrell J.C."/>
            <person name="Bruce D."/>
            <person name="Cheng J.F."/>
            <person name="Copeland A."/>
            <person name="Goodwin L."/>
            <person name="Hauser L."/>
            <person name="Lajus A."/>
            <person name="Land M.L."/>
            <person name="Lapidus A."/>
            <person name="Lucas S."/>
            <person name="Medigue C."/>
            <person name="Pitluck S."/>
            <person name="Woyke T."/>
            <person name="Zeytun A."/>
            <person name="Stein L.Y."/>
        </authorList>
    </citation>
    <scope>NUCLEOTIDE SEQUENCE [LARGE SCALE GENOMIC DNA]</scope>
    <source>
        <strain evidence="1 2">BG8</strain>
    </source>
</reference>
<gene>
    <name evidence="1" type="ORF">Metal_0706</name>
</gene>
<accession>H8GQ83</accession>
<dbReference type="GO" id="GO:0046404">
    <property type="term" value="F:ATP-dependent polydeoxyribonucleotide 5'-hydroxyl-kinase activity"/>
    <property type="evidence" value="ECO:0007669"/>
    <property type="project" value="TreeGrafter"/>
</dbReference>
<dbReference type="Proteomes" id="UP000005090">
    <property type="component" value="Chromosome"/>
</dbReference>
<organism evidence="1 2">
    <name type="scientific">Methylomicrobium album BG8</name>
    <dbReference type="NCBI Taxonomy" id="686340"/>
    <lineage>
        <taxon>Bacteria</taxon>
        <taxon>Pseudomonadati</taxon>
        <taxon>Pseudomonadota</taxon>
        <taxon>Gammaproteobacteria</taxon>
        <taxon>Methylococcales</taxon>
        <taxon>Methylococcaceae</taxon>
        <taxon>Methylomicrobium</taxon>
    </lineage>
</organism>
<dbReference type="GO" id="GO:0006281">
    <property type="term" value="P:DNA repair"/>
    <property type="evidence" value="ECO:0007669"/>
    <property type="project" value="TreeGrafter"/>
</dbReference>
<dbReference type="eggNOG" id="COG4639">
    <property type="taxonomic scope" value="Bacteria"/>
</dbReference>